<sequence length="262" mass="28852">APTTTGPAATTPAPTPDFLRLCTLSHRGVFEWYRALYADAIEMSPNAQFDYDAATGAIRVRSNGECLDAYEANGAVHLHTWACDAANGNQQWQVDGDRVAHRVHNVCLTTTASTTIDVATCNSQDVRQRISSRNCGAPVRSFVKLRTPRGQYLSEWNSGLYANGEVHNLNELFELDGQQIKAVSNGECLDAFPQSNGRLGLHTYKCDGTNGNQQWLVADGKIEHATHRGQCLDVDPTDPHHNVQTWACVGNDNQRFEIVKQI</sequence>
<organism evidence="2 3">
    <name type="scientific">Achlya hypogyna</name>
    <name type="common">Oomycete</name>
    <name type="synonym">Protoachlya hypogyna</name>
    <dbReference type="NCBI Taxonomy" id="1202772"/>
    <lineage>
        <taxon>Eukaryota</taxon>
        <taxon>Sar</taxon>
        <taxon>Stramenopiles</taxon>
        <taxon>Oomycota</taxon>
        <taxon>Saprolegniomycetes</taxon>
        <taxon>Saprolegniales</taxon>
        <taxon>Achlyaceae</taxon>
        <taxon>Achlya</taxon>
    </lineage>
</organism>
<dbReference type="PROSITE" id="PS50231">
    <property type="entry name" value="RICIN_B_LECTIN"/>
    <property type="match status" value="1"/>
</dbReference>
<name>A0A1V9Z9C5_ACHHY</name>
<protein>
    <recommendedName>
        <fullName evidence="1">Ricin B lectin domain-containing protein</fullName>
    </recommendedName>
</protein>
<dbReference type="Pfam" id="PF00652">
    <property type="entry name" value="Ricin_B_lectin"/>
    <property type="match status" value="2"/>
</dbReference>
<dbReference type="InterPro" id="IPR000772">
    <property type="entry name" value="Ricin_B_lectin"/>
</dbReference>
<dbReference type="OrthoDB" id="68057at2759"/>
<comment type="caution">
    <text evidence="2">The sequence shown here is derived from an EMBL/GenBank/DDBJ whole genome shotgun (WGS) entry which is preliminary data.</text>
</comment>
<feature type="domain" description="Ricin B lectin" evidence="1">
    <location>
        <begin position="141"/>
        <end position="259"/>
    </location>
</feature>
<dbReference type="AlphaFoldDB" id="A0A1V9Z9C5"/>
<gene>
    <name evidence="2" type="ORF">ACHHYP_01086</name>
</gene>
<evidence type="ECO:0000313" key="2">
    <source>
        <dbReference type="EMBL" id="OQR94615.1"/>
    </source>
</evidence>
<dbReference type="SUPFAM" id="SSF50370">
    <property type="entry name" value="Ricin B-like lectins"/>
    <property type="match status" value="2"/>
</dbReference>
<dbReference type="InterPro" id="IPR035992">
    <property type="entry name" value="Ricin_B-like_lectins"/>
</dbReference>
<evidence type="ECO:0000313" key="3">
    <source>
        <dbReference type="Proteomes" id="UP000243579"/>
    </source>
</evidence>
<feature type="domain" description="Ricin B lectin" evidence="1">
    <location>
        <begin position="27"/>
        <end position="133"/>
    </location>
</feature>
<reference evidence="2 3" key="1">
    <citation type="journal article" date="2014" name="Genome Biol. Evol.">
        <title>The secreted proteins of Achlya hypogyna and Thraustotheca clavata identify the ancestral oomycete secretome and reveal gene acquisitions by horizontal gene transfer.</title>
        <authorList>
            <person name="Misner I."/>
            <person name="Blouin N."/>
            <person name="Leonard G."/>
            <person name="Richards T.A."/>
            <person name="Lane C.E."/>
        </authorList>
    </citation>
    <scope>NUCLEOTIDE SEQUENCE [LARGE SCALE GENOMIC DNA]</scope>
    <source>
        <strain evidence="2 3">ATCC 48635</strain>
    </source>
</reference>
<dbReference type="EMBL" id="JNBR01000357">
    <property type="protein sequence ID" value="OQR94615.1"/>
    <property type="molecule type" value="Genomic_DNA"/>
</dbReference>
<feature type="non-terminal residue" evidence="2">
    <location>
        <position position="1"/>
    </location>
</feature>
<keyword evidence="3" id="KW-1185">Reference proteome</keyword>
<dbReference type="SMART" id="SM00458">
    <property type="entry name" value="RICIN"/>
    <property type="match status" value="2"/>
</dbReference>
<evidence type="ECO:0000259" key="1">
    <source>
        <dbReference type="SMART" id="SM00458"/>
    </source>
</evidence>
<dbReference type="STRING" id="1202772.A0A1V9Z9C5"/>
<dbReference type="Gene3D" id="2.80.10.50">
    <property type="match status" value="2"/>
</dbReference>
<dbReference type="Proteomes" id="UP000243579">
    <property type="component" value="Unassembled WGS sequence"/>
</dbReference>
<proteinExistence type="predicted"/>
<accession>A0A1V9Z9C5</accession>